<evidence type="ECO:0000313" key="3">
    <source>
        <dbReference type="WBParaSite" id="ACRNAN_scaffold528.g32808.t1"/>
    </source>
</evidence>
<name>A0A914E3D3_9BILA</name>
<dbReference type="WBParaSite" id="ACRNAN_scaffold528.g32808.t1">
    <property type="protein sequence ID" value="ACRNAN_scaffold528.g32808.t1"/>
    <property type="gene ID" value="ACRNAN_scaffold528.g32808"/>
</dbReference>
<organism evidence="2 3">
    <name type="scientific">Acrobeloides nanus</name>
    <dbReference type="NCBI Taxonomy" id="290746"/>
    <lineage>
        <taxon>Eukaryota</taxon>
        <taxon>Metazoa</taxon>
        <taxon>Ecdysozoa</taxon>
        <taxon>Nematoda</taxon>
        <taxon>Chromadorea</taxon>
        <taxon>Rhabditida</taxon>
        <taxon>Tylenchina</taxon>
        <taxon>Cephalobomorpha</taxon>
        <taxon>Cephaloboidea</taxon>
        <taxon>Cephalobidae</taxon>
        <taxon>Acrobeloides</taxon>
    </lineage>
</organism>
<proteinExistence type="predicted"/>
<reference evidence="3" key="1">
    <citation type="submission" date="2022-11" db="UniProtKB">
        <authorList>
            <consortium name="WormBaseParasite"/>
        </authorList>
    </citation>
    <scope>IDENTIFICATION</scope>
</reference>
<keyword evidence="1" id="KW-0732">Signal</keyword>
<evidence type="ECO:0000256" key="1">
    <source>
        <dbReference type="SAM" id="SignalP"/>
    </source>
</evidence>
<dbReference type="AlphaFoldDB" id="A0A914E3D3"/>
<dbReference type="Proteomes" id="UP000887540">
    <property type="component" value="Unplaced"/>
</dbReference>
<keyword evidence="2" id="KW-1185">Reference proteome</keyword>
<evidence type="ECO:0000313" key="2">
    <source>
        <dbReference type="Proteomes" id="UP000887540"/>
    </source>
</evidence>
<feature type="signal peptide" evidence="1">
    <location>
        <begin position="1"/>
        <end position="17"/>
    </location>
</feature>
<feature type="chain" id="PRO_5037340527" evidence="1">
    <location>
        <begin position="18"/>
        <end position="136"/>
    </location>
</feature>
<protein>
    <submittedName>
        <fullName evidence="3">Saposin B-type domain-containing protein</fullName>
    </submittedName>
</protein>
<sequence>MYLKLLLFFVFFELTYAKFGNGTDLSSLTFNDLLTLYTCPVCKDAVDYMKRKNKDDFTRIDLEQFRKDVQEGCVDALSSYSIFSEFVDMCVSGFESYHLELVLGCLKYQGHMDADYCCCDGCQNCGNLPIPQETSY</sequence>
<accession>A0A914E3D3</accession>